<dbReference type="PATRIC" id="fig|52.7.peg.7798"/>
<dbReference type="EMBL" id="CP012159">
    <property type="protein sequence ID" value="AKT42875.1"/>
    <property type="molecule type" value="Genomic_DNA"/>
</dbReference>
<keyword evidence="2" id="KW-1185">Reference proteome</keyword>
<dbReference type="Gene3D" id="3.30.460.40">
    <property type="match status" value="1"/>
</dbReference>
<protein>
    <recommendedName>
        <fullName evidence="3">Nucleotidyltransferase</fullName>
    </recommendedName>
</protein>
<dbReference type="OrthoDB" id="9782533at2"/>
<proteinExistence type="predicted"/>
<name>A0A0K1EPM4_CHOCO</name>
<evidence type="ECO:0008006" key="3">
    <source>
        <dbReference type="Google" id="ProtNLM"/>
    </source>
</evidence>
<dbReference type="InterPro" id="IPR043519">
    <property type="entry name" value="NT_sf"/>
</dbReference>
<gene>
    <name evidence="1" type="ORF">CMC5_071030</name>
</gene>
<evidence type="ECO:0000313" key="2">
    <source>
        <dbReference type="Proteomes" id="UP000067626"/>
    </source>
</evidence>
<dbReference type="AlphaFoldDB" id="A0A0K1EPM4"/>
<evidence type="ECO:0000313" key="1">
    <source>
        <dbReference type="EMBL" id="AKT42875.1"/>
    </source>
</evidence>
<dbReference type="SUPFAM" id="SSF81301">
    <property type="entry name" value="Nucleotidyltransferase"/>
    <property type="match status" value="1"/>
</dbReference>
<dbReference type="Proteomes" id="UP000067626">
    <property type="component" value="Chromosome"/>
</dbReference>
<reference evidence="1 2" key="1">
    <citation type="submission" date="2015-07" db="EMBL/GenBank/DDBJ databases">
        <title>Genome analysis of myxobacterium Chondromyces crocatus Cm c5 reveals a high potential for natural compound synthesis and the genetic basis for the loss of fruiting body formation.</title>
        <authorList>
            <person name="Zaburannyi N."/>
            <person name="Bunk B."/>
            <person name="Maier J."/>
            <person name="Overmann J."/>
            <person name="Mueller R."/>
        </authorList>
    </citation>
    <scope>NUCLEOTIDE SEQUENCE [LARGE SCALE GENOMIC DNA]</scope>
    <source>
        <strain evidence="1 2">Cm c5</strain>
    </source>
</reference>
<organism evidence="1 2">
    <name type="scientific">Chondromyces crocatus</name>
    <dbReference type="NCBI Taxonomy" id="52"/>
    <lineage>
        <taxon>Bacteria</taxon>
        <taxon>Pseudomonadati</taxon>
        <taxon>Myxococcota</taxon>
        <taxon>Polyangia</taxon>
        <taxon>Polyangiales</taxon>
        <taxon>Polyangiaceae</taxon>
        <taxon>Chondromyces</taxon>
    </lineage>
</organism>
<dbReference type="STRING" id="52.CMC5_071030"/>
<sequence>MFPLDARRYRVILRTSAQCYVEPHAREFYIHTLRTLNASGLPYLVGGAYALARYTGIERHTKDLDVFVRPEDAQSALDALSAAGYQCDMIFPHWLGKARCAEDFVDVIFSSGNNVARVDDGWFEHAPVGEVLGVPVMLVPAEEMIWSKGFIMERERFDGADVVHVLLACADKIDWDRLIARFGPHWRVLLVHLLMFGFVYPGERHRIPEEPFHELLRRLAEEEGKDADGKPMCQGTLLSRQQYLVDVSRWDFADARLTQGHMSKEEIAHWTAAIDEHH</sequence>
<dbReference type="KEGG" id="ccro:CMC5_071030"/>
<accession>A0A0K1EPM4</accession>